<dbReference type="EMBL" id="WUAV01000005">
    <property type="protein sequence ID" value="KAF1753471.1"/>
    <property type="molecule type" value="Genomic_DNA"/>
</dbReference>
<reference evidence="2 3" key="1">
    <citation type="submission" date="2019-12" db="EMBL/GenBank/DDBJ databases">
        <title>Chromosome-level assembly of the Caenorhabditis remanei genome.</title>
        <authorList>
            <person name="Teterina A.A."/>
            <person name="Willis J.H."/>
            <person name="Phillips P.C."/>
        </authorList>
    </citation>
    <scope>NUCLEOTIDE SEQUENCE [LARGE SCALE GENOMIC DNA]</scope>
    <source>
        <strain evidence="2 3">PX506</strain>
        <tissue evidence="2">Whole organism</tissue>
    </source>
</reference>
<dbReference type="Proteomes" id="UP000483820">
    <property type="component" value="Chromosome V"/>
</dbReference>
<evidence type="ECO:0000313" key="3">
    <source>
        <dbReference type="Proteomes" id="UP000483820"/>
    </source>
</evidence>
<dbReference type="AlphaFoldDB" id="A0A6A5GFW8"/>
<evidence type="ECO:0000313" key="2">
    <source>
        <dbReference type="EMBL" id="KAF1753471.1"/>
    </source>
</evidence>
<name>A0A6A5GFW8_CAERE</name>
<protein>
    <submittedName>
        <fullName evidence="2">Uncharacterized protein</fullName>
    </submittedName>
</protein>
<feature type="transmembrane region" description="Helical" evidence="1">
    <location>
        <begin position="283"/>
        <end position="301"/>
    </location>
</feature>
<dbReference type="PANTHER" id="PTHR10664">
    <property type="entry name" value="SERPENTINE RECEPTOR-C.ELEGANS"/>
    <property type="match status" value="1"/>
</dbReference>
<accession>A0A6A5GFW8</accession>
<dbReference type="CTD" id="9820591"/>
<dbReference type="Pfam" id="PF10316">
    <property type="entry name" value="7TM_GPCR_Srbc"/>
    <property type="match status" value="2"/>
</dbReference>
<feature type="transmembrane region" description="Helical" evidence="1">
    <location>
        <begin position="230"/>
        <end position="251"/>
    </location>
</feature>
<feature type="transmembrane region" description="Helical" evidence="1">
    <location>
        <begin position="321"/>
        <end position="342"/>
    </location>
</feature>
<proteinExistence type="predicted"/>
<feature type="transmembrane region" description="Helical" evidence="1">
    <location>
        <begin position="33"/>
        <end position="54"/>
    </location>
</feature>
<gene>
    <name evidence="2" type="ORF">GCK72_020028</name>
</gene>
<feature type="transmembrane region" description="Helical" evidence="1">
    <location>
        <begin position="183"/>
        <end position="209"/>
    </location>
</feature>
<dbReference type="RefSeq" id="XP_053582257.1">
    <property type="nucleotide sequence ID" value="XM_053733344.1"/>
</dbReference>
<dbReference type="KEGG" id="crq:GCK72_020028"/>
<comment type="caution">
    <text evidence="2">The sequence shown here is derived from an EMBL/GenBank/DDBJ whole genome shotgun (WGS) entry which is preliminary data.</text>
</comment>
<keyword evidence="1" id="KW-0812">Transmembrane</keyword>
<dbReference type="PANTHER" id="PTHR10664:SF20">
    <property type="entry name" value="SERPENTINE RECEPTOR, CLASS BC (CLASS B-LIKE)"/>
    <property type="match status" value="1"/>
</dbReference>
<sequence>MIRDLLALVIAVDRTFATYLPVTFYKYRKVIPTFAIITLVLSNFFPDIYVLYIYCENGIDLPPGCVTMLCAPSVCYISYWLNYESANRLVLIDAFILILFNLTPTIILSLFRDSAEYLGPLNAFFKTFGFVVESSKAIKKAPDLYLFYCKFGLDLLISIVSFLKLTTYAVAMTSLVNFLMVNHWLTFLVIWPISFLSSLRAILVFFIALDRTCATYVPILFFKYRKLIPLYLIIGIVLSYSLVDSSVAFIFCRIDLNTPTDCVNGLCVLGACYQNYWLEFQQVFYALIIALTLMLCLKLFVWNKLKKQNINQDLRRANRLALIDSAILIVFDWLPPIAHTVFPDFFDYVGAINTVSQTFGFMVEAYLVTINLRKKYRITNTTTSGKFMNRSTLGDTSDYN</sequence>
<dbReference type="GeneID" id="9820591"/>
<feature type="transmembrane region" description="Helical" evidence="1">
    <location>
        <begin position="89"/>
        <end position="111"/>
    </location>
</feature>
<feature type="transmembrane region" description="Helical" evidence="1">
    <location>
        <begin position="348"/>
        <end position="368"/>
    </location>
</feature>
<organism evidence="2 3">
    <name type="scientific">Caenorhabditis remanei</name>
    <name type="common">Caenorhabditis vulgaris</name>
    <dbReference type="NCBI Taxonomy" id="31234"/>
    <lineage>
        <taxon>Eukaryota</taxon>
        <taxon>Metazoa</taxon>
        <taxon>Ecdysozoa</taxon>
        <taxon>Nematoda</taxon>
        <taxon>Chromadorea</taxon>
        <taxon>Rhabditida</taxon>
        <taxon>Rhabditina</taxon>
        <taxon>Rhabditomorpha</taxon>
        <taxon>Rhabditoidea</taxon>
        <taxon>Rhabditidae</taxon>
        <taxon>Peloderinae</taxon>
        <taxon>Caenorhabditis</taxon>
    </lineage>
</organism>
<keyword evidence="1" id="KW-0472">Membrane</keyword>
<dbReference type="InterPro" id="IPR019420">
    <property type="entry name" value="7TM_GPCR_serpentine_rcpt_Srbc"/>
</dbReference>
<evidence type="ECO:0000256" key="1">
    <source>
        <dbReference type="SAM" id="Phobius"/>
    </source>
</evidence>
<keyword evidence="1" id="KW-1133">Transmembrane helix</keyword>